<dbReference type="GeneID" id="19129054"/>
<feature type="region of interest" description="Disordered" evidence="1">
    <location>
        <begin position="207"/>
        <end position="226"/>
    </location>
</feature>
<keyword evidence="3" id="KW-1185">Reference proteome</keyword>
<name>W6YXS7_COCMI</name>
<dbReference type="eggNOG" id="ENOG502SXBP">
    <property type="taxonomic scope" value="Eukaryota"/>
</dbReference>
<dbReference type="RefSeq" id="XP_007693112.1">
    <property type="nucleotide sequence ID" value="XM_007694922.1"/>
</dbReference>
<evidence type="ECO:0000313" key="2">
    <source>
        <dbReference type="EMBL" id="EUC40364.1"/>
    </source>
</evidence>
<dbReference type="AlphaFoldDB" id="W6YXS7"/>
<dbReference type="KEGG" id="bor:COCMIDRAFT_9740"/>
<accession>W6YXS7</accession>
<dbReference type="EMBL" id="KI964171">
    <property type="protein sequence ID" value="EUC40364.1"/>
    <property type="molecule type" value="Genomic_DNA"/>
</dbReference>
<organism evidence="2 3">
    <name type="scientific">Bipolaris oryzae ATCC 44560</name>
    <dbReference type="NCBI Taxonomy" id="930090"/>
    <lineage>
        <taxon>Eukaryota</taxon>
        <taxon>Fungi</taxon>
        <taxon>Dikarya</taxon>
        <taxon>Ascomycota</taxon>
        <taxon>Pezizomycotina</taxon>
        <taxon>Dothideomycetes</taxon>
        <taxon>Pleosporomycetidae</taxon>
        <taxon>Pleosporales</taxon>
        <taxon>Pleosporineae</taxon>
        <taxon>Pleosporaceae</taxon>
        <taxon>Bipolaris</taxon>
    </lineage>
</organism>
<reference evidence="2 3" key="1">
    <citation type="journal article" date="2013" name="PLoS Genet.">
        <title>Comparative genome structure, secondary metabolite, and effector coding capacity across Cochliobolus pathogens.</title>
        <authorList>
            <person name="Condon B.J."/>
            <person name="Leng Y."/>
            <person name="Wu D."/>
            <person name="Bushley K.E."/>
            <person name="Ohm R.A."/>
            <person name="Otillar R."/>
            <person name="Martin J."/>
            <person name="Schackwitz W."/>
            <person name="Grimwood J."/>
            <person name="MohdZainudin N."/>
            <person name="Xue C."/>
            <person name="Wang R."/>
            <person name="Manning V.A."/>
            <person name="Dhillon B."/>
            <person name="Tu Z.J."/>
            <person name="Steffenson B.J."/>
            <person name="Salamov A."/>
            <person name="Sun H."/>
            <person name="Lowry S."/>
            <person name="LaButti K."/>
            <person name="Han J."/>
            <person name="Copeland A."/>
            <person name="Lindquist E."/>
            <person name="Barry K."/>
            <person name="Schmutz J."/>
            <person name="Baker S.E."/>
            <person name="Ciuffetti L.M."/>
            <person name="Grigoriev I.V."/>
            <person name="Zhong S."/>
            <person name="Turgeon B.G."/>
        </authorList>
    </citation>
    <scope>NUCLEOTIDE SEQUENCE [LARGE SCALE GENOMIC DNA]</scope>
    <source>
        <strain evidence="2 3">ATCC 44560</strain>
    </source>
</reference>
<dbReference type="OrthoDB" id="3691767at2759"/>
<proteinExistence type="predicted"/>
<sequence length="322" mass="36249">MTIIPKYGDWITFPLEQLSPVELEWWSDKTQQQARYYVDKCWFGDRVDKTDSEDGYRKGLAPKGETLIFIASEYIERRMQGAPHLKNLHLADIMEKKYKDKDAARNWALLQLDEKFHYGQNNGKTFRWIVYHPPAIAGRERKMYQHRFVENVALKIANLGIELAGIAVSTTTGAVTSGKVQVTGIVPILTRVKNLFAANKGHALHQFSSSEQAVSDPPKPGSQDPQSVITTTLSNGTVAKVQEPVNSAYPLISMQEPDEIVFLDIEDETHNTPSQTKVPASQFGKKQMGVGNLRHEEQSELVAPRNIQHSSPGFHIKKEKPT</sequence>
<feature type="region of interest" description="Disordered" evidence="1">
    <location>
        <begin position="300"/>
        <end position="322"/>
    </location>
</feature>
<evidence type="ECO:0000256" key="1">
    <source>
        <dbReference type="SAM" id="MobiDB-lite"/>
    </source>
</evidence>
<gene>
    <name evidence="2" type="ORF">COCMIDRAFT_9740</name>
</gene>
<evidence type="ECO:0000313" key="3">
    <source>
        <dbReference type="Proteomes" id="UP000054032"/>
    </source>
</evidence>
<protein>
    <submittedName>
        <fullName evidence="2">Uncharacterized protein</fullName>
    </submittedName>
</protein>
<dbReference type="Proteomes" id="UP000054032">
    <property type="component" value="Unassembled WGS sequence"/>
</dbReference>
<dbReference type="HOGENOM" id="CLU_852600_0_0_1"/>